<reference evidence="1" key="1">
    <citation type="submission" date="2017-03" db="EMBL/GenBank/DDBJ databases">
        <authorList>
            <person name="Monnet C."/>
        </authorList>
    </citation>
    <scope>NUCLEOTIDE SEQUENCE [LARGE SCALE GENOMIC DNA]</scope>
    <source>
        <strain evidence="1">ATCC 9175</strain>
    </source>
</reference>
<comment type="caution">
    <text evidence="1">The sequence shown here is derived from an EMBL/GenBank/DDBJ whole genome shotgun (WGS) entry which is preliminary data.</text>
</comment>
<dbReference type="EMBL" id="FXZB01000050">
    <property type="protein sequence ID" value="SMY02292.1"/>
    <property type="molecule type" value="Genomic_DNA"/>
</dbReference>
<feature type="non-terminal residue" evidence="1">
    <location>
        <position position="150"/>
    </location>
</feature>
<dbReference type="AntiFam" id="ANF00239">
    <property type="entry name" value="Shadow ORF (opposite y4bM)"/>
</dbReference>
<proteinExistence type="predicted"/>
<evidence type="ECO:0000313" key="1">
    <source>
        <dbReference type="EMBL" id="SMY02292.1"/>
    </source>
</evidence>
<organism evidence="1 2">
    <name type="scientific">Brevibacterium aurantiacum</name>
    <dbReference type="NCBI Taxonomy" id="273384"/>
    <lineage>
        <taxon>Bacteria</taxon>
        <taxon>Bacillati</taxon>
        <taxon>Actinomycetota</taxon>
        <taxon>Actinomycetes</taxon>
        <taxon>Micrococcales</taxon>
        <taxon>Brevibacteriaceae</taxon>
        <taxon>Brevibacterium</taxon>
    </lineage>
</organism>
<dbReference type="AlphaFoldDB" id="A0A2H1KSR6"/>
<dbReference type="Proteomes" id="UP000234525">
    <property type="component" value="Unassembled WGS sequence"/>
</dbReference>
<evidence type="ECO:0000313" key="2">
    <source>
        <dbReference type="Proteomes" id="UP000234525"/>
    </source>
</evidence>
<accession>A0A2H1KSR6</accession>
<keyword evidence="2" id="KW-1185">Reference proteome</keyword>
<protein>
    <submittedName>
        <fullName evidence="1">Uncharacterized protein</fullName>
    </submittedName>
</protein>
<sequence length="150" mass="16236">MTSTNTSRFDESSLSCGTQVQRLRPSFFKIRHANIVRTDPVLAGPFGQGAPQVRFPGTGEPLEHDVLAPLDETAGPQLGDHVPIQAAFIDPIELTQVGCRVAQPGPADESLDFGVIEYRMGFIDDQSQPFVEAHSHGQILVLGLECLQQG</sequence>
<name>A0A2H1KSR6_BREAU</name>
<gene>
    <name evidence="1" type="ORF">BAUR9175_03767</name>
</gene>